<dbReference type="Proteomes" id="UP001174909">
    <property type="component" value="Unassembled WGS sequence"/>
</dbReference>
<dbReference type="AlphaFoldDB" id="A0AA35X382"/>
<protein>
    <recommendedName>
        <fullName evidence="1">RWD domain-containing protein</fullName>
    </recommendedName>
</protein>
<organism evidence="2 3">
    <name type="scientific">Geodia barretti</name>
    <name type="common">Barrett's horny sponge</name>
    <dbReference type="NCBI Taxonomy" id="519541"/>
    <lineage>
        <taxon>Eukaryota</taxon>
        <taxon>Metazoa</taxon>
        <taxon>Porifera</taxon>
        <taxon>Demospongiae</taxon>
        <taxon>Heteroscleromorpha</taxon>
        <taxon>Tetractinellida</taxon>
        <taxon>Astrophorina</taxon>
        <taxon>Geodiidae</taxon>
        <taxon>Geodia</taxon>
    </lineage>
</organism>
<feature type="domain" description="RWD" evidence="1">
    <location>
        <begin position="104"/>
        <end position="198"/>
    </location>
</feature>
<dbReference type="InterPro" id="IPR006575">
    <property type="entry name" value="RWD_dom"/>
</dbReference>
<gene>
    <name evidence="2" type="ORF">GBAR_LOCUS21286</name>
</gene>
<evidence type="ECO:0000259" key="1">
    <source>
        <dbReference type="PROSITE" id="PS50908"/>
    </source>
</evidence>
<proteinExistence type="predicted"/>
<dbReference type="Gene3D" id="3.10.110.10">
    <property type="entry name" value="Ubiquitin Conjugating Enzyme"/>
    <property type="match status" value="1"/>
</dbReference>
<evidence type="ECO:0000313" key="3">
    <source>
        <dbReference type="Proteomes" id="UP001174909"/>
    </source>
</evidence>
<dbReference type="Pfam" id="PF05773">
    <property type="entry name" value="RWD"/>
    <property type="match status" value="1"/>
</dbReference>
<dbReference type="SUPFAM" id="SSF54495">
    <property type="entry name" value="UBC-like"/>
    <property type="match status" value="1"/>
</dbReference>
<comment type="caution">
    <text evidence="2">The sequence shown here is derived from an EMBL/GenBank/DDBJ whole genome shotgun (WGS) entry which is preliminary data.</text>
</comment>
<dbReference type="EMBL" id="CASHTH010002982">
    <property type="protein sequence ID" value="CAI8038171.1"/>
    <property type="molecule type" value="Genomic_DNA"/>
</dbReference>
<name>A0AA35X382_GEOBA</name>
<keyword evidence="3" id="KW-1185">Reference proteome</keyword>
<dbReference type="PROSITE" id="PS50908">
    <property type="entry name" value="RWD"/>
    <property type="match status" value="1"/>
</dbReference>
<sequence length="198" mass="22359">MVEVYSSRELREGEGKEIGMVLPFEVAAEDSQSLLSLTREMEHLLDPLVPWLQIHWHWEALGLSIFTSHATVCICLSLVVWLRKLTPPPSVDLSPLECHALQTEEVETLTAIYGSDLRTLNDQGTCFSVNVRFLSQDVVQDDDVIKIWFSLPASYPSVPPVFEIETNTSGSFNYRDADDLFDLLMRESVSRVGNIMTI</sequence>
<reference evidence="2" key="1">
    <citation type="submission" date="2023-03" db="EMBL/GenBank/DDBJ databases">
        <authorList>
            <person name="Steffen K."/>
            <person name="Cardenas P."/>
        </authorList>
    </citation>
    <scope>NUCLEOTIDE SEQUENCE</scope>
</reference>
<dbReference type="InterPro" id="IPR016135">
    <property type="entry name" value="UBQ-conjugating_enzyme/RWD"/>
</dbReference>
<accession>A0AA35X382</accession>
<evidence type="ECO:0000313" key="2">
    <source>
        <dbReference type="EMBL" id="CAI8038171.1"/>
    </source>
</evidence>